<dbReference type="EMBL" id="AJWK01008131">
    <property type="status" value="NOT_ANNOTATED_CDS"/>
    <property type="molecule type" value="Genomic_DNA"/>
</dbReference>
<sequence>MFVNGNDSLKEELLWQIGQQKQKNINLRERILWLEAKLSQAAEDQGVAGTAELNEYWDTQMTKLEINHKTVLQEKMQLGEEVHIMQQDLFKWKYKCLKYRCDLLEKDLLLEEYEIKYPDIRDIPISPSVQVDINNLDDTLEHQWVPPAILANKFPSFTIYIR</sequence>
<keyword evidence="2" id="KW-1185">Reference proteome</keyword>
<reference evidence="1" key="1">
    <citation type="submission" date="2020-05" db="UniProtKB">
        <authorList>
            <consortium name="EnsemblMetazoa"/>
        </authorList>
    </citation>
    <scope>IDENTIFICATION</scope>
    <source>
        <strain evidence="1">Jacobina</strain>
    </source>
</reference>
<organism evidence="1 2">
    <name type="scientific">Lutzomyia longipalpis</name>
    <name type="common">Sand fly</name>
    <dbReference type="NCBI Taxonomy" id="7200"/>
    <lineage>
        <taxon>Eukaryota</taxon>
        <taxon>Metazoa</taxon>
        <taxon>Ecdysozoa</taxon>
        <taxon>Arthropoda</taxon>
        <taxon>Hexapoda</taxon>
        <taxon>Insecta</taxon>
        <taxon>Pterygota</taxon>
        <taxon>Neoptera</taxon>
        <taxon>Endopterygota</taxon>
        <taxon>Diptera</taxon>
        <taxon>Nematocera</taxon>
        <taxon>Psychodoidea</taxon>
        <taxon>Psychodidae</taxon>
        <taxon>Lutzomyia</taxon>
        <taxon>Lutzomyia</taxon>
    </lineage>
</organism>
<name>A0A1B0CDQ3_LUTLO</name>
<dbReference type="EnsemblMetazoa" id="LLOJ002473-RA">
    <property type="protein sequence ID" value="LLOJ002473-PA"/>
    <property type="gene ID" value="LLOJ002473"/>
</dbReference>
<protein>
    <submittedName>
        <fullName evidence="1">Uncharacterized protein</fullName>
    </submittedName>
</protein>
<evidence type="ECO:0000313" key="1">
    <source>
        <dbReference type="EnsemblMetazoa" id="LLOJ002473-PA"/>
    </source>
</evidence>
<dbReference type="VEuPathDB" id="VectorBase:LLOJ002473"/>
<proteinExistence type="predicted"/>
<accession>A0A1B0CDQ3</accession>
<dbReference type="Proteomes" id="UP000092461">
    <property type="component" value="Unassembled WGS sequence"/>
</dbReference>
<evidence type="ECO:0000313" key="2">
    <source>
        <dbReference type="Proteomes" id="UP000092461"/>
    </source>
</evidence>
<dbReference type="VEuPathDB" id="VectorBase:LLONM1_008090"/>
<dbReference type="AlphaFoldDB" id="A0A1B0CDQ3"/>